<dbReference type="InterPro" id="IPR051531">
    <property type="entry name" value="N-acetyltransferase"/>
</dbReference>
<accession>A0A2N6SFL8</accession>
<sequence length="181" mass="21815">MKLITNRLIIKEIDITDYKSWYKGFNDREASKNEFDDGFIDMSICTEPWFEELVKKHTKMREDDYQYIYSIFDKTGNHLGMIDIVTLERKNFQWAEIGYFIHNQFWRNGYAFEALESILDFTANELKFHRIEAHVSVGNTPSIKLLEKLNFQYEGIRKQFIFENGEWKDKIIYSKILYCNK</sequence>
<dbReference type="OrthoDB" id="9798081at2"/>
<dbReference type="AlphaFoldDB" id="A0A2N6SFL8"/>
<dbReference type="Pfam" id="PF13302">
    <property type="entry name" value="Acetyltransf_3"/>
    <property type="match status" value="1"/>
</dbReference>
<dbReference type="InterPro" id="IPR000182">
    <property type="entry name" value="GNAT_dom"/>
</dbReference>
<gene>
    <name evidence="2" type="ORF">CJ218_02300</name>
</gene>
<dbReference type="InterPro" id="IPR016181">
    <property type="entry name" value="Acyl_CoA_acyltransferase"/>
</dbReference>
<dbReference type="RefSeq" id="WP_102189489.1">
    <property type="nucleotide sequence ID" value="NZ_CAUTAO010000019.1"/>
</dbReference>
<dbReference type="Gene3D" id="3.40.630.30">
    <property type="match status" value="1"/>
</dbReference>
<dbReference type="EMBL" id="PNGT01000002">
    <property type="protein sequence ID" value="PMC52742.1"/>
    <property type="molecule type" value="Genomic_DNA"/>
</dbReference>
<feature type="domain" description="N-acetyltransferase" evidence="1">
    <location>
        <begin position="8"/>
        <end position="178"/>
    </location>
</feature>
<dbReference type="PANTHER" id="PTHR43792">
    <property type="entry name" value="GNAT FAMILY, PUTATIVE (AFU_ORTHOLOGUE AFUA_3G00765)-RELATED-RELATED"/>
    <property type="match status" value="1"/>
</dbReference>
<dbReference type="Proteomes" id="UP000235670">
    <property type="component" value="Unassembled WGS sequence"/>
</dbReference>
<keyword evidence="2" id="KW-0808">Transferase</keyword>
<evidence type="ECO:0000259" key="1">
    <source>
        <dbReference type="PROSITE" id="PS51186"/>
    </source>
</evidence>
<organism evidence="2 3">
    <name type="scientific">Gemella sanguinis</name>
    <dbReference type="NCBI Taxonomy" id="84135"/>
    <lineage>
        <taxon>Bacteria</taxon>
        <taxon>Bacillati</taxon>
        <taxon>Bacillota</taxon>
        <taxon>Bacilli</taxon>
        <taxon>Bacillales</taxon>
        <taxon>Gemellaceae</taxon>
        <taxon>Gemella</taxon>
    </lineage>
</organism>
<reference evidence="2 3" key="1">
    <citation type="submission" date="2017-09" db="EMBL/GenBank/DDBJ databases">
        <title>Bacterial strain isolated from the female urinary microbiota.</title>
        <authorList>
            <person name="Thomas-White K."/>
            <person name="Kumar N."/>
            <person name="Forster S."/>
            <person name="Putonti C."/>
            <person name="Lawley T."/>
            <person name="Wolfe A.J."/>
        </authorList>
    </citation>
    <scope>NUCLEOTIDE SEQUENCE [LARGE SCALE GENOMIC DNA]</scope>
    <source>
        <strain evidence="2 3">UMB0186</strain>
    </source>
</reference>
<proteinExistence type="predicted"/>
<dbReference type="GO" id="GO:0016747">
    <property type="term" value="F:acyltransferase activity, transferring groups other than amino-acyl groups"/>
    <property type="evidence" value="ECO:0007669"/>
    <property type="project" value="InterPro"/>
</dbReference>
<evidence type="ECO:0000313" key="3">
    <source>
        <dbReference type="Proteomes" id="UP000235670"/>
    </source>
</evidence>
<protein>
    <submittedName>
        <fullName evidence="2">GNAT family N-acetyltransferase</fullName>
    </submittedName>
</protein>
<dbReference type="SUPFAM" id="SSF55729">
    <property type="entry name" value="Acyl-CoA N-acyltransferases (Nat)"/>
    <property type="match status" value="1"/>
</dbReference>
<comment type="caution">
    <text evidence="2">The sequence shown here is derived from an EMBL/GenBank/DDBJ whole genome shotgun (WGS) entry which is preliminary data.</text>
</comment>
<evidence type="ECO:0000313" key="2">
    <source>
        <dbReference type="EMBL" id="PMC52742.1"/>
    </source>
</evidence>
<name>A0A2N6SFL8_9BACL</name>
<dbReference type="PROSITE" id="PS51186">
    <property type="entry name" value="GNAT"/>
    <property type="match status" value="1"/>
</dbReference>